<dbReference type="Gene3D" id="1.25.40.390">
    <property type="match status" value="1"/>
</dbReference>
<comment type="similarity">
    <text evidence="2">Belongs to the SusD family.</text>
</comment>
<dbReference type="GO" id="GO:0009279">
    <property type="term" value="C:cell outer membrane"/>
    <property type="evidence" value="ECO:0007669"/>
    <property type="project" value="UniProtKB-SubCell"/>
</dbReference>
<feature type="domain" description="SusD-like N-terminal" evidence="7">
    <location>
        <begin position="86"/>
        <end position="199"/>
    </location>
</feature>
<evidence type="ECO:0000259" key="7">
    <source>
        <dbReference type="Pfam" id="PF14322"/>
    </source>
</evidence>
<evidence type="ECO:0000256" key="1">
    <source>
        <dbReference type="ARBA" id="ARBA00004442"/>
    </source>
</evidence>
<gene>
    <name evidence="8" type="ORF">FHX64_002898</name>
</gene>
<comment type="caution">
    <text evidence="8">The sequence shown here is derived from an EMBL/GenBank/DDBJ whole genome shotgun (WGS) entry which is preliminary data.</text>
</comment>
<feature type="domain" description="RagB/SusD" evidence="6">
    <location>
        <begin position="365"/>
        <end position="518"/>
    </location>
</feature>
<dbReference type="RefSeq" id="WP_183414428.1">
    <property type="nucleotide sequence ID" value="NZ_JACHYB010000002.1"/>
</dbReference>
<organism evidence="8 9">
    <name type="scientific">Microbacter margulisiae</name>
    <dbReference type="NCBI Taxonomy" id="1350067"/>
    <lineage>
        <taxon>Bacteria</taxon>
        <taxon>Pseudomonadati</taxon>
        <taxon>Bacteroidota</taxon>
        <taxon>Bacteroidia</taxon>
        <taxon>Bacteroidales</taxon>
        <taxon>Porphyromonadaceae</taxon>
        <taxon>Microbacter</taxon>
    </lineage>
</organism>
<evidence type="ECO:0000313" key="8">
    <source>
        <dbReference type="EMBL" id="MBB3188700.1"/>
    </source>
</evidence>
<dbReference type="AlphaFoldDB" id="A0A7W5DU18"/>
<evidence type="ECO:0000259" key="6">
    <source>
        <dbReference type="Pfam" id="PF07980"/>
    </source>
</evidence>
<evidence type="ECO:0008006" key="10">
    <source>
        <dbReference type="Google" id="ProtNLM"/>
    </source>
</evidence>
<evidence type="ECO:0000313" key="9">
    <source>
        <dbReference type="Proteomes" id="UP000544222"/>
    </source>
</evidence>
<accession>A0A7W5DU18</accession>
<keyword evidence="4" id="KW-0472">Membrane</keyword>
<keyword evidence="3" id="KW-0732">Signal</keyword>
<dbReference type="Pfam" id="PF14322">
    <property type="entry name" value="SusD-like_3"/>
    <property type="match status" value="1"/>
</dbReference>
<evidence type="ECO:0000256" key="3">
    <source>
        <dbReference type="ARBA" id="ARBA00022729"/>
    </source>
</evidence>
<dbReference type="SUPFAM" id="SSF48452">
    <property type="entry name" value="TPR-like"/>
    <property type="match status" value="1"/>
</dbReference>
<dbReference type="Proteomes" id="UP000544222">
    <property type="component" value="Unassembled WGS sequence"/>
</dbReference>
<proteinExistence type="inferred from homology"/>
<comment type="subcellular location">
    <subcellularLocation>
        <location evidence="1">Cell outer membrane</location>
    </subcellularLocation>
</comment>
<evidence type="ECO:0000256" key="2">
    <source>
        <dbReference type="ARBA" id="ARBA00006275"/>
    </source>
</evidence>
<name>A0A7W5DU18_9PORP</name>
<evidence type="ECO:0000256" key="5">
    <source>
        <dbReference type="ARBA" id="ARBA00023237"/>
    </source>
</evidence>
<protein>
    <recommendedName>
        <fullName evidence="10">Starch-binding associating with outer membrane</fullName>
    </recommendedName>
</protein>
<dbReference type="InterPro" id="IPR012944">
    <property type="entry name" value="SusD_RagB_dom"/>
</dbReference>
<reference evidence="8 9" key="1">
    <citation type="submission" date="2020-08" db="EMBL/GenBank/DDBJ databases">
        <title>Genomic Encyclopedia of Type Strains, Phase IV (KMG-IV): sequencing the most valuable type-strain genomes for metagenomic binning, comparative biology and taxonomic classification.</title>
        <authorList>
            <person name="Goeker M."/>
        </authorList>
    </citation>
    <scope>NUCLEOTIDE SEQUENCE [LARGE SCALE GENOMIC DNA]</scope>
    <source>
        <strain evidence="8 9">DSM 27471</strain>
    </source>
</reference>
<keyword evidence="5" id="KW-0998">Cell outer membrane</keyword>
<sequence length="518" mass="58117">MKKLIIYFIGIVSVIGLNSCNSLNLSPIDYFGSGNYWSNEAQVSSFMVGLHSQLRNQYQYLFLLGEARGGTLKNGTSSQNTSINYSSPIIVNAFTNAATGVTNWCGFYGPILDINLFINEVENNCKFLPTADKDYFLGQAYGLRAFYYFLLYRTYGGVPIVTKPDVMNGVTNAKDLYVKRNTAKETMDFIKSDIDKSIADFGTNTTINGNKSQWSLAASLMLKGEVYLWSGKVTTDDQSPAANNADIQTAESALLQVKGMGFSLMPNFKDVIPSKGNNEIIFALRFADGEASNWYNNFLYQDNVFLNQVYGRNGQLISKDTLNLKSTGIQREEYKNEFWQSFDSTDTRRDITFMDYYNNSGQLIGSVMKKFIGIINSTGNRVYVDDIPVFRYAETLLMLAECENMLGHDPSQYINEVRQRAYGVNWDSAKYGCTNQGFAQNELAILHEYDKEFVGEGQRWFDLVRMHDASGNSLAFSSAADYPATSPVLESSESYMLLWPIDVNTLNGNPLLTQNPGY</sequence>
<dbReference type="CDD" id="cd08977">
    <property type="entry name" value="SusD"/>
    <property type="match status" value="1"/>
</dbReference>
<keyword evidence="9" id="KW-1185">Reference proteome</keyword>
<dbReference type="InterPro" id="IPR011990">
    <property type="entry name" value="TPR-like_helical_dom_sf"/>
</dbReference>
<dbReference type="Pfam" id="PF07980">
    <property type="entry name" value="SusD_RagB"/>
    <property type="match status" value="1"/>
</dbReference>
<dbReference type="InterPro" id="IPR033985">
    <property type="entry name" value="SusD-like_N"/>
</dbReference>
<dbReference type="EMBL" id="JACHYB010000002">
    <property type="protein sequence ID" value="MBB3188700.1"/>
    <property type="molecule type" value="Genomic_DNA"/>
</dbReference>
<evidence type="ECO:0000256" key="4">
    <source>
        <dbReference type="ARBA" id="ARBA00023136"/>
    </source>
</evidence>